<evidence type="ECO:0000313" key="3">
    <source>
        <dbReference type="Proteomes" id="UP000019116"/>
    </source>
</evidence>
<dbReference type="Gramene" id="TraesPARA_EIv1.0_2335600.1">
    <property type="protein sequence ID" value="TraesPARA_EIv1.0_2335600.1.CDS"/>
    <property type="gene ID" value="TraesPARA_EIv1.0_2335600"/>
</dbReference>
<name>A0A3B6RLB6_WHEAT</name>
<accession>A0A3B6RLB6</accession>
<dbReference type="Gramene" id="TraesCS7A03G1112800.1">
    <property type="protein sequence ID" value="TraesCS7A03G1112800.1.CDS"/>
    <property type="gene ID" value="TraesCS7A03G1112800"/>
</dbReference>
<evidence type="ECO:0000313" key="2">
    <source>
        <dbReference type="EnsemblPlants" id="TraesCS7A02G458400.1"/>
    </source>
</evidence>
<dbReference type="Gramene" id="TraesMAC7A03G03994670.1">
    <property type="protein sequence ID" value="TraesMAC7A03G03994670.1"/>
    <property type="gene ID" value="TraesMAC7A03G03994670"/>
</dbReference>
<dbReference type="Gramene" id="TraesLAC7A03G03950600.1">
    <property type="protein sequence ID" value="TraesLAC7A03G03950600.1"/>
    <property type="gene ID" value="TraesLAC7A03G03950600"/>
</dbReference>
<keyword evidence="3" id="KW-1185">Reference proteome</keyword>
<dbReference type="Gramene" id="TraesCLE_scaffold_004424_01G000100.1">
    <property type="protein sequence ID" value="TraesCLE_scaffold_004424_01G000100.1"/>
    <property type="gene ID" value="TraesCLE_scaffold_004424_01G000100"/>
</dbReference>
<sequence length="104" mass="11401">MEKHMNSFPAGTILLCVLLLFSTIHAECQIMQSLANEKINFPTGLCIHRPEKTCPTKPFCFCCLVNSDCYLAMDGCVSNCAKSASSGIEASQKYGLSPSHVMHR</sequence>
<keyword evidence="1" id="KW-0732">Signal</keyword>
<dbReference type="Gramene" id="TraesARI7A03G03970920.1">
    <property type="protein sequence ID" value="TraesARI7A03G03970920.1"/>
    <property type="gene ID" value="TraesARI7A03G03970920"/>
</dbReference>
<protein>
    <submittedName>
        <fullName evidence="2">Uncharacterized protein</fullName>
    </submittedName>
</protein>
<dbReference type="Gramene" id="TraesNOR7A03G04040150.1">
    <property type="protein sequence ID" value="TraesNOR7A03G04040150.1"/>
    <property type="gene ID" value="TraesNOR7A03G04040150"/>
</dbReference>
<proteinExistence type="predicted"/>
<reference evidence="2" key="2">
    <citation type="submission" date="2018-10" db="UniProtKB">
        <authorList>
            <consortium name="EnsemblPlants"/>
        </authorList>
    </citation>
    <scope>IDENTIFICATION</scope>
</reference>
<dbReference type="Gramene" id="TraesCS7A02G458400.1">
    <property type="protein sequence ID" value="TraesCS7A02G458400.1"/>
    <property type="gene ID" value="TraesCS7A02G458400"/>
</dbReference>
<reference evidence="2" key="1">
    <citation type="submission" date="2018-08" db="EMBL/GenBank/DDBJ databases">
        <authorList>
            <person name="Rossello M."/>
        </authorList>
    </citation>
    <scope>NUCLEOTIDE SEQUENCE [LARGE SCALE GENOMIC DNA]</scope>
    <source>
        <strain evidence="2">cv. Chinese Spring</strain>
    </source>
</reference>
<organism evidence="2">
    <name type="scientific">Triticum aestivum</name>
    <name type="common">Wheat</name>
    <dbReference type="NCBI Taxonomy" id="4565"/>
    <lineage>
        <taxon>Eukaryota</taxon>
        <taxon>Viridiplantae</taxon>
        <taxon>Streptophyta</taxon>
        <taxon>Embryophyta</taxon>
        <taxon>Tracheophyta</taxon>
        <taxon>Spermatophyta</taxon>
        <taxon>Magnoliopsida</taxon>
        <taxon>Liliopsida</taxon>
        <taxon>Poales</taxon>
        <taxon>Poaceae</taxon>
        <taxon>BOP clade</taxon>
        <taxon>Pooideae</taxon>
        <taxon>Triticodae</taxon>
        <taxon>Triticeae</taxon>
        <taxon>Triticinae</taxon>
        <taxon>Triticum</taxon>
    </lineage>
</organism>
<dbReference type="Gramene" id="TraesWEE_scaffold_066860_01G000100.1">
    <property type="protein sequence ID" value="TraesWEE_scaffold_066860_01G000100.1"/>
    <property type="gene ID" value="TraesWEE_scaffold_066860_01G000100"/>
</dbReference>
<feature type="signal peptide" evidence="1">
    <location>
        <begin position="1"/>
        <end position="26"/>
    </location>
</feature>
<dbReference type="OMA" id="TIHAECQ"/>
<dbReference type="Gramene" id="TraesCAD_scaffold_136174_01G000100.1">
    <property type="protein sequence ID" value="TraesCAD_scaffold_136174_01G000100.1"/>
    <property type="gene ID" value="TraesCAD_scaffold_136174_01G000100"/>
</dbReference>
<dbReference type="AlphaFoldDB" id="A0A3B6RLB6"/>
<dbReference type="EnsemblPlants" id="TraesCS7A02G458400.1">
    <property type="protein sequence ID" value="TraesCS7A02G458400.1"/>
    <property type="gene ID" value="TraesCS7A02G458400"/>
</dbReference>
<dbReference type="Gramene" id="TraesRN7A0101100800.1">
    <property type="protein sequence ID" value="TraesRN7A0101100800.1"/>
    <property type="gene ID" value="TraesRN7A0101100800"/>
</dbReference>
<evidence type="ECO:0000256" key="1">
    <source>
        <dbReference type="SAM" id="SignalP"/>
    </source>
</evidence>
<dbReference type="Proteomes" id="UP000019116">
    <property type="component" value="Chromosome 7A"/>
</dbReference>
<feature type="chain" id="PRO_5043180235" evidence="1">
    <location>
        <begin position="27"/>
        <end position="104"/>
    </location>
</feature>